<proteinExistence type="predicted"/>
<dbReference type="InterPro" id="IPR001258">
    <property type="entry name" value="NHL_repeat"/>
</dbReference>
<dbReference type="GO" id="GO:0000209">
    <property type="term" value="P:protein polyubiquitination"/>
    <property type="evidence" value="ECO:0007669"/>
    <property type="project" value="TreeGrafter"/>
</dbReference>
<feature type="transmembrane region" description="Helical" evidence="2">
    <location>
        <begin position="33"/>
        <end position="57"/>
    </location>
</feature>
<keyword evidence="1" id="KW-0677">Repeat</keyword>
<dbReference type="SUPFAM" id="SSF63829">
    <property type="entry name" value="Calcium-dependent phosphotriesterase"/>
    <property type="match status" value="1"/>
</dbReference>
<protein>
    <recommendedName>
        <fullName evidence="5">6-bladed beta-propeller</fullName>
    </recommendedName>
</protein>
<keyword evidence="2" id="KW-0812">Transmembrane</keyword>
<evidence type="ECO:0000256" key="1">
    <source>
        <dbReference type="ARBA" id="ARBA00022737"/>
    </source>
</evidence>
<sequence>MVFDSNPAKEPSIPEIRGMVEQAANDGDNKKKYIAIAVVAIILIALLWLFVFIPPIMPPIEVDLCHNAVQDEGEIGVDCGGECGDCPEFIDPFYVQPVSVSDVAVNLAEDRIFVLDESRHRIMVYDSKRNHIANIGETREGNDKKGFVYTGGGNAEGELLFPAAIDIDSKGRLYIIDREKRIQVFSSDGRVLDVLRFEENILDTFPKMEDTPQVDGAGLSIAVAEDGKIFVSDELSSAAAVFSSELKLIKAIGGRGSGKTNLVFPRQISLHDGLVYIADSGNSRIQVFDTELEYQSSISEGLEQPAAVAVGEDGKIYVADAWDNKIKVFDSAHNLKREVGGIGSIRGLFYDPYRIKLDSEGKLYVVETGNARLQILDKELETVMSIEGISGGSLTSFSPFYVAIGPEKQIVVSEPLNHRITMFSSTGKYVKELGGRGFSNTEFNVPKGLAFDSQGRLFVGDSQNHRIQVFSKNFDYIATIKHAELFWPVAVHVAPNGTIFVGEDSSKKVLMFDDKGEYLGAIGEEKGITLPLGVIATDDRIYITDDKAKTIEVFDLQLNKIESIGDVDARRNLSGEFNESFALDGEGNLLFADNTNRKVIVYDFETEEFSHFGEFGDFPGYALSVLEVAASNDGKIIAVADMVKHRVFLFDENQEKVGEITIKAFPRQN</sequence>
<dbReference type="GO" id="GO:0061630">
    <property type="term" value="F:ubiquitin protein ligase activity"/>
    <property type="evidence" value="ECO:0007669"/>
    <property type="project" value="TreeGrafter"/>
</dbReference>
<dbReference type="Pfam" id="PF01436">
    <property type="entry name" value="NHL"/>
    <property type="match status" value="3"/>
</dbReference>
<dbReference type="InterPro" id="IPR011042">
    <property type="entry name" value="6-blade_b-propeller_TolB-like"/>
</dbReference>
<evidence type="ECO:0000313" key="3">
    <source>
        <dbReference type="EMBL" id="MAG21922.1"/>
    </source>
</evidence>
<organism evidence="3 4">
    <name type="scientific">Candidatus Iainarchaeum sp</name>
    <dbReference type="NCBI Taxonomy" id="3101447"/>
    <lineage>
        <taxon>Archaea</taxon>
        <taxon>Candidatus Iainarchaeota</taxon>
        <taxon>Candidatus Iainarchaeia</taxon>
        <taxon>Candidatus Iainarchaeales</taxon>
        <taxon>Candidatus Iainarchaeaceae</taxon>
        <taxon>Candidatus Iainarchaeum</taxon>
    </lineage>
</organism>
<dbReference type="SUPFAM" id="SSF75011">
    <property type="entry name" value="3-carboxy-cis,cis-mucoante lactonizing enzyme"/>
    <property type="match status" value="1"/>
</dbReference>
<dbReference type="PROSITE" id="PS51125">
    <property type="entry name" value="NHL"/>
    <property type="match status" value="3"/>
</dbReference>
<reference evidence="4" key="1">
    <citation type="submission" date="2017-09" db="EMBL/GenBank/DDBJ databases">
        <title>The Reconstruction of 2,631 Draft Metagenome-Assembled Genomes from the Global Oceans.</title>
        <authorList>
            <person name="Tully B.J."/>
            <person name="Graham E.D."/>
            <person name="Heidelberg J.F."/>
        </authorList>
    </citation>
    <scope>NUCLEOTIDE SEQUENCE [LARGE SCALE GENOMIC DNA]</scope>
</reference>
<accession>A0A2D6M0H1</accession>
<dbReference type="Proteomes" id="UP000226592">
    <property type="component" value="Unassembled WGS sequence"/>
</dbReference>
<name>A0A2D6M0H1_9ARCH</name>
<dbReference type="GO" id="GO:0043161">
    <property type="term" value="P:proteasome-mediated ubiquitin-dependent protein catabolic process"/>
    <property type="evidence" value="ECO:0007669"/>
    <property type="project" value="TreeGrafter"/>
</dbReference>
<dbReference type="GO" id="GO:0008270">
    <property type="term" value="F:zinc ion binding"/>
    <property type="evidence" value="ECO:0007669"/>
    <property type="project" value="UniProtKB-KW"/>
</dbReference>
<dbReference type="AlphaFoldDB" id="A0A2D6M0H1"/>
<evidence type="ECO:0000313" key="4">
    <source>
        <dbReference type="Proteomes" id="UP000226592"/>
    </source>
</evidence>
<dbReference type="Gene3D" id="2.120.10.30">
    <property type="entry name" value="TolB, C-terminal domain"/>
    <property type="match status" value="4"/>
</dbReference>
<comment type="caution">
    <text evidence="3">The sequence shown here is derived from an EMBL/GenBank/DDBJ whole genome shotgun (WGS) entry which is preliminary data.</text>
</comment>
<evidence type="ECO:0008006" key="5">
    <source>
        <dbReference type="Google" id="ProtNLM"/>
    </source>
</evidence>
<gene>
    <name evidence="3" type="ORF">CL943_01270</name>
</gene>
<dbReference type="CDD" id="cd05819">
    <property type="entry name" value="NHL"/>
    <property type="match status" value="2"/>
</dbReference>
<evidence type="ECO:0000256" key="2">
    <source>
        <dbReference type="SAM" id="Phobius"/>
    </source>
</evidence>
<dbReference type="PANTHER" id="PTHR24104:SF25">
    <property type="entry name" value="PROTEIN LIN-41"/>
    <property type="match status" value="1"/>
</dbReference>
<dbReference type="EMBL" id="NZBU01000005">
    <property type="protein sequence ID" value="MAG21922.1"/>
    <property type="molecule type" value="Genomic_DNA"/>
</dbReference>
<keyword evidence="2" id="KW-0472">Membrane</keyword>
<dbReference type="PANTHER" id="PTHR24104">
    <property type="entry name" value="E3 UBIQUITIN-PROTEIN LIGASE NHLRC1-RELATED"/>
    <property type="match status" value="1"/>
</dbReference>
<keyword evidence="2" id="KW-1133">Transmembrane helix</keyword>
<dbReference type="SUPFAM" id="SSF101898">
    <property type="entry name" value="NHL repeat"/>
    <property type="match status" value="1"/>
</dbReference>
<dbReference type="InterPro" id="IPR050952">
    <property type="entry name" value="TRIM-NHL_E3_ligases"/>
</dbReference>